<dbReference type="RefSeq" id="WP_111499494.1">
    <property type="nucleotide sequence ID" value="NZ_QKYN01000020.1"/>
</dbReference>
<keyword evidence="3" id="KW-1185">Reference proteome</keyword>
<keyword evidence="1" id="KW-0472">Membrane</keyword>
<evidence type="ECO:0000313" key="2">
    <source>
        <dbReference type="EMBL" id="RAG86800.1"/>
    </source>
</evidence>
<sequence length="201" mass="21536">MATPAAAPRPSVPAPRRSRLALARARHHSLLRRRTDRWRSVVVQLQVLAALAAAALCALLGMSVYQQGHAHALQQARQLHPVQARIVAQPYGTGAGGEMAQVSWTTTDGRTHQGIAGVPMADQVGDRTQIWLDASGSPASAPASAQDVAGTAVLTGLLTVIGAWSVVVSVGAYARSRLQREDERAWGAEWQVYEPQWSRRA</sequence>
<name>A0A2X0KJ96_9ACTN</name>
<evidence type="ECO:0000313" key="3">
    <source>
        <dbReference type="Proteomes" id="UP000248889"/>
    </source>
</evidence>
<evidence type="ECO:0008006" key="4">
    <source>
        <dbReference type="Google" id="ProtNLM"/>
    </source>
</evidence>
<dbReference type="EMBL" id="QKYN01000020">
    <property type="protein sequence ID" value="RAG86800.1"/>
    <property type="molecule type" value="Genomic_DNA"/>
</dbReference>
<keyword evidence="1" id="KW-1133">Transmembrane helix</keyword>
<accession>A0A2X0KJ96</accession>
<comment type="caution">
    <text evidence="2">The sequence shown here is derived from an EMBL/GenBank/DDBJ whole genome shotgun (WGS) entry which is preliminary data.</text>
</comment>
<dbReference type="AlphaFoldDB" id="A0A2X0KJ96"/>
<proteinExistence type="predicted"/>
<organism evidence="2 3">
    <name type="scientific">Streptacidiphilus pinicola</name>
    <dbReference type="NCBI Taxonomy" id="2219663"/>
    <lineage>
        <taxon>Bacteria</taxon>
        <taxon>Bacillati</taxon>
        <taxon>Actinomycetota</taxon>
        <taxon>Actinomycetes</taxon>
        <taxon>Kitasatosporales</taxon>
        <taxon>Streptomycetaceae</taxon>
        <taxon>Streptacidiphilus</taxon>
    </lineage>
</organism>
<dbReference type="PANTHER" id="PTHR42305:SF1">
    <property type="entry name" value="MEMBRANE PROTEIN RV1733C-RELATED"/>
    <property type="match status" value="1"/>
</dbReference>
<dbReference type="Proteomes" id="UP000248889">
    <property type="component" value="Unassembled WGS sequence"/>
</dbReference>
<dbReference type="PANTHER" id="PTHR42305">
    <property type="entry name" value="MEMBRANE PROTEIN RV1733C-RELATED"/>
    <property type="match status" value="1"/>
</dbReference>
<feature type="transmembrane region" description="Helical" evidence="1">
    <location>
        <begin position="41"/>
        <end position="65"/>
    </location>
</feature>
<dbReference type="InterPro" id="IPR039708">
    <property type="entry name" value="MT1774/Rv1733c-like"/>
</dbReference>
<keyword evidence="1" id="KW-0812">Transmembrane</keyword>
<dbReference type="OrthoDB" id="4213157at2"/>
<gene>
    <name evidence="2" type="ORF">DN069_04480</name>
</gene>
<evidence type="ECO:0000256" key="1">
    <source>
        <dbReference type="SAM" id="Phobius"/>
    </source>
</evidence>
<protein>
    <recommendedName>
        <fullName evidence="4">Integral membrane protein</fullName>
    </recommendedName>
</protein>
<reference evidence="2 3" key="1">
    <citation type="submission" date="2018-06" db="EMBL/GenBank/DDBJ databases">
        <title>Streptacidiphilus pinicola sp. nov., isolated from pine grove soil.</title>
        <authorList>
            <person name="Roh S.G."/>
            <person name="Park S."/>
            <person name="Kim M.-K."/>
            <person name="Yun B.-R."/>
            <person name="Park J."/>
            <person name="Kim M.J."/>
            <person name="Kim Y.S."/>
            <person name="Kim S.B."/>
        </authorList>
    </citation>
    <scope>NUCLEOTIDE SEQUENCE [LARGE SCALE GENOMIC DNA]</scope>
    <source>
        <strain evidence="2 3">MMS16-CNU450</strain>
    </source>
</reference>
<feature type="transmembrane region" description="Helical" evidence="1">
    <location>
        <begin position="152"/>
        <end position="174"/>
    </location>
</feature>